<reference evidence="5" key="3">
    <citation type="submission" date="2025-04" db="UniProtKB">
        <authorList>
            <consortium name="RefSeq"/>
        </authorList>
    </citation>
    <scope>IDENTIFICATION</scope>
    <source>
        <strain evidence="5">CBS 304.34</strain>
    </source>
</reference>
<evidence type="ECO:0000313" key="4">
    <source>
        <dbReference type="Proteomes" id="UP000504636"/>
    </source>
</evidence>
<feature type="compositionally biased region" description="Polar residues" evidence="1">
    <location>
        <begin position="84"/>
        <end position="98"/>
    </location>
</feature>
<proteinExistence type="predicted"/>
<feature type="compositionally biased region" description="Acidic residues" evidence="1">
    <location>
        <begin position="742"/>
        <end position="777"/>
    </location>
</feature>
<feature type="compositionally biased region" description="Basic residues" evidence="1">
    <location>
        <begin position="691"/>
        <end position="706"/>
    </location>
</feature>
<dbReference type="RefSeq" id="XP_033576177.1">
    <property type="nucleotide sequence ID" value="XM_033720200.1"/>
</dbReference>
<dbReference type="InterPro" id="IPR046488">
    <property type="entry name" value="Sfc3/Tfc3_C"/>
</dbReference>
<reference evidence="5" key="2">
    <citation type="submission" date="2020-04" db="EMBL/GenBank/DDBJ databases">
        <authorList>
            <consortium name="NCBI Genome Project"/>
        </authorList>
    </citation>
    <scope>NUCLEOTIDE SEQUENCE</scope>
    <source>
        <strain evidence="5">CBS 304.34</strain>
    </source>
</reference>
<feature type="region of interest" description="Disordered" evidence="1">
    <location>
        <begin position="689"/>
        <end position="708"/>
    </location>
</feature>
<dbReference type="GeneID" id="54461093"/>
<dbReference type="AlphaFoldDB" id="A0A6A6YKY3"/>
<name>A0A6A6YKY3_9PEZI</name>
<reference evidence="3 5" key="1">
    <citation type="journal article" date="2020" name="Stud. Mycol.">
        <title>101 Dothideomycetes genomes: a test case for predicting lifestyles and emergence of pathogens.</title>
        <authorList>
            <person name="Haridas S."/>
            <person name="Albert R."/>
            <person name="Binder M."/>
            <person name="Bloem J."/>
            <person name="Labutti K."/>
            <person name="Salamov A."/>
            <person name="Andreopoulos B."/>
            <person name="Baker S."/>
            <person name="Barry K."/>
            <person name="Bills G."/>
            <person name="Bluhm B."/>
            <person name="Cannon C."/>
            <person name="Castanera R."/>
            <person name="Culley D."/>
            <person name="Daum C."/>
            <person name="Ezra D."/>
            <person name="Gonzalez J."/>
            <person name="Henrissat B."/>
            <person name="Kuo A."/>
            <person name="Liang C."/>
            <person name="Lipzen A."/>
            <person name="Lutzoni F."/>
            <person name="Magnuson J."/>
            <person name="Mondo S."/>
            <person name="Nolan M."/>
            <person name="Ohm R."/>
            <person name="Pangilinan J."/>
            <person name="Park H.-J."/>
            <person name="Ramirez L."/>
            <person name="Alfaro M."/>
            <person name="Sun H."/>
            <person name="Tritt A."/>
            <person name="Yoshinaga Y."/>
            <person name="Zwiers L.-H."/>
            <person name="Turgeon B."/>
            <person name="Goodwin S."/>
            <person name="Spatafora J."/>
            <person name="Crous P."/>
            <person name="Grigoriev I."/>
        </authorList>
    </citation>
    <scope>NUCLEOTIDE SEQUENCE</scope>
    <source>
        <strain evidence="3 5">CBS 304.34</strain>
    </source>
</reference>
<organism evidence="3">
    <name type="scientific">Mytilinidion resinicola</name>
    <dbReference type="NCBI Taxonomy" id="574789"/>
    <lineage>
        <taxon>Eukaryota</taxon>
        <taxon>Fungi</taxon>
        <taxon>Dikarya</taxon>
        <taxon>Ascomycota</taxon>
        <taxon>Pezizomycotina</taxon>
        <taxon>Dothideomycetes</taxon>
        <taxon>Pleosporomycetidae</taxon>
        <taxon>Mytilinidiales</taxon>
        <taxon>Mytilinidiaceae</taxon>
        <taxon>Mytilinidion</taxon>
    </lineage>
</organism>
<sequence>MPGKHVVANGQDIERPAAESAEQERRRRAGIEGHKHVPGTVWYTYEGSSENGQMAFTTKRAIEDVGAVERPAAKKRRVTFNLPGESSSHANGTQTKQSGLKKPRTALQKAKAAISENAASQLAYLDTVPPGPKRTRKKAAARPVDPNTADSEPKKRPTRRTRRLTRCVIDNDATDKLLYTIVVSKVLAGGIEQNVDWKIIGKVFKNHPKFNMSTFQKRWSTVKSRCTALVDRLTEQFQQHFIEAYEKGQAPTFDFDDPDSYDWVELVDWARNTLKQSSRSILLPEDRAEIYDHYTVEELPKQTDFQDHWYDGTMQTYIREREVADYVYSVPIEKFEVPRVGDPSMKEELLKAKSWLRASVANGAPVGSDAVQSVNEKLSKLDEDYIDEALSSLRGDGAFKLLKKGKNPLLGDDFTLSPAFYKQLNRVWDIDNLNDAVLFKQQLDEIFSAPTADKDNDVTMSGIDTESATPTLNPDARHPISLTLSSGALMVITTLLSTARAKLVPHLPAVDSTIGNPFPRLSVWGWTESNYRAVAMSREHIFWGLDLVPTAAYRFGNPLAENKGLGVGWDVSIVPPPLCQDGKIPIWCDLNESFVYAWWERAVVAVLGHLVLRAPASVASLSVALAKILERWEIERIVGWLVDVGAASFSADGSRVMPGDYWWCVLGTTDAGKVEVEKRRKIREVEAAAQKAKKKTGPPKGWRKPRPQVSGINIGYPITAAEDDGEWDGALLELAGVTGSGGEDDGSGVEDGADEVGEHDEGENGDVDGDGDVIMEG</sequence>
<gene>
    <name evidence="3 5" type="ORF">BDZ99DRAFT_463995</name>
</gene>
<evidence type="ECO:0000313" key="3">
    <source>
        <dbReference type="EMBL" id="KAF2809213.1"/>
    </source>
</evidence>
<evidence type="ECO:0000259" key="2">
    <source>
        <dbReference type="Pfam" id="PF20222"/>
    </source>
</evidence>
<evidence type="ECO:0000256" key="1">
    <source>
        <dbReference type="SAM" id="MobiDB-lite"/>
    </source>
</evidence>
<accession>A0A6A6YKY3</accession>
<dbReference type="EMBL" id="MU003702">
    <property type="protein sequence ID" value="KAF2809213.1"/>
    <property type="molecule type" value="Genomic_DNA"/>
</dbReference>
<protein>
    <recommendedName>
        <fullName evidence="2">Transcription factor tau subunit sfc3/Tfc3 C-terminal domain-containing protein</fullName>
    </recommendedName>
</protein>
<feature type="compositionally biased region" description="Basic and acidic residues" evidence="1">
    <location>
        <begin position="12"/>
        <end position="35"/>
    </location>
</feature>
<dbReference type="OrthoDB" id="5403573at2759"/>
<dbReference type="Pfam" id="PF20222">
    <property type="entry name" value="DUF6581"/>
    <property type="match status" value="1"/>
</dbReference>
<feature type="domain" description="Transcription factor tau subunit sfc3/Tfc3 C-terminal" evidence="2">
    <location>
        <begin position="166"/>
        <end position="621"/>
    </location>
</feature>
<evidence type="ECO:0000313" key="5">
    <source>
        <dbReference type="RefSeq" id="XP_033576177.1"/>
    </source>
</evidence>
<feature type="region of interest" description="Disordered" evidence="1">
    <location>
        <begin position="67"/>
        <end position="162"/>
    </location>
</feature>
<feature type="region of interest" description="Disordered" evidence="1">
    <location>
        <begin position="1"/>
        <end position="36"/>
    </location>
</feature>
<dbReference type="Proteomes" id="UP000504636">
    <property type="component" value="Unplaced"/>
</dbReference>
<feature type="region of interest" description="Disordered" evidence="1">
    <location>
        <begin position="736"/>
        <end position="777"/>
    </location>
</feature>
<keyword evidence="4" id="KW-1185">Reference proteome</keyword>